<dbReference type="SUPFAM" id="SSF53300">
    <property type="entry name" value="vWA-like"/>
    <property type="match status" value="1"/>
</dbReference>
<comment type="caution">
    <text evidence="2">The sequence shown here is derived from an EMBL/GenBank/DDBJ whole genome shotgun (WGS) entry which is preliminary data.</text>
</comment>
<dbReference type="SMART" id="SM00327">
    <property type="entry name" value="VWA"/>
    <property type="match status" value="1"/>
</dbReference>
<evidence type="ECO:0000313" key="2">
    <source>
        <dbReference type="EMBL" id="VDC48828.1"/>
    </source>
</evidence>
<keyword evidence="3" id="KW-1185">Reference proteome</keyword>
<sequence>MMLFRRRPRVAAAPAAVSGLADPLTFEALFDPTFLAALRPFSLRISRAQKGGRLAEQRTNARGQGAEFADFKPYVAGDDLRAIDWNVYRRLGRLFVRVFEESQDMPVYFLVDRSRSLFVERPPRIHAAQEATLALAAVALDQHDSVGLFPFSDTLEIEFRAVSGKGNLARVAHSLAGYSALQGTGLAAALAHLAGLRLRQGLVIVVSDFFDEAGIESVVRGLEQLPHRLLLVQIVKAYDADPERHPDLSGDILLEDGEHAQPTSVTITPDLMARYKAAYRRFTDALSDFARTRGAGLVQIDADKPVRDQLSALFGDGAVKL</sequence>
<accession>A0A7Z9C5E4</accession>
<gene>
    <name evidence="2" type="ORF">BREV_BREV_00877</name>
</gene>
<evidence type="ECO:0000313" key="3">
    <source>
        <dbReference type="Proteomes" id="UP000289220"/>
    </source>
</evidence>
<reference evidence="2 3" key="1">
    <citation type="submission" date="2018-11" db="EMBL/GenBank/DDBJ databases">
        <authorList>
            <person name="Peiro R."/>
            <person name="Begona"/>
            <person name="Cbmso G."/>
            <person name="Lopez M."/>
            <person name="Gonzalez S."/>
            <person name="Sacristan E."/>
            <person name="Castillo E."/>
        </authorList>
    </citation>
    <scope>NUCLEOTIDE SEQUENCE [LARGE SCALE GENOMIC DNA]</scope>
    <source>
        <strain evidence="2">Brev_genome</strain>
    </source>
</reference>
<name>A0A7Z9C5E4_9CAUL</name>
<dbReference type="PANTHER" id="PTHR33608">
    <property type="entry name" value="BLL2464 PROTEIN"/>
    <property type="match status" value="1"/>
</dbReference>
<evidence type="ECO:0000259" key="1">
    <source>
        <dbReference type="SMART" id="SM00327"/>
    </source>
</evidence>
<dbReference type="EMBL" id="UXHF01000011">
    <property type="protein sequence ID" value="VDC48828.1"/>
    <property type="molecule type" value="Genomic_DNA"/>
</dbReference>
<dbReference type="InterPro" id="IPR002881">
    <property type="entry name" value="DUF58"/>
</dbReference>
<dbReference type="Gene3D" id="3.40.50.410">
    <property type="entry name" value="von Willebrand factor, type A domain"/>
    <property type="match status" value="1"/>
</dbReference>
<feature type="domain" description="VWFA" evidence="1">
    <location>
        <begin position="104"/>
        <end position="268"/>
    </location>
</feature>
<organism evidence="2 3">
    <name type="scientific">Brevundimonas mediterranea</name>
    <dbReference type="NCBI Taxonomy" id="74329"/>
    <lineage>
        <taxon>Bacteria</taxon>
        <taxon>Pseudomonadati</taxon>
        <taxon>Pseudomonadota</taxon>
        <taxon>Alphaproteobacteria</taxon>
        <taxon>Caulobacterales</taxon>
        <taxon>Caulobacteraceae</taxon>
        <taxon>Brevundimonas</taxon>
    </lineage>
</organism>
<dbReference type="AlphaFoldDB" id="A0A7Z9C5E4"/>
<proteinExistence type="predicted"/>
<dbReference type="Pfam" id="PF01882">
    <property type="entry name" value="DUF58"/>
    <property type="match status" value="1"/>
</dbReference>
<dbReference type="RefSeq" id="WP_154725658.1">
    <property type="nucleotide sequence ID" value="NZ_UXHF01000011.1"/>
</dbReference>
<dbReference type="InterPro" id="IPR036465">
    <property type="entry name" value="vWFA_dom_sf"/>
</dbReference>
<dbReference type="Proteomes" id="UP000289220">
    <property type="component" value="Unassembled WGS sequence"/>
</dbReference>
<protein>
    <recommendedName>
        <fullName evidence="1">VWFA domain-containing protein</fullName>
    </recommendedName>
</protein>
<dbReference type="InterPro" id="IPR002035">
    <property type="entry name" value="VWF_A"/>
</dbReference>
<dbReference type="PANTHER" id="PTHR33608:SF7">
    <property type="entry name" value="DUF58 DOMAIN-CONTAINING PROTEIN"/>
    <property type="match status" value="1"/>
</dbReference>